<dbReference type="PANTHER" id="PTHR42978:SF7">
    <property type="entry name" value="METALLO-HYDROLASE RV2300C-RELATED"/>
    <property type="match status" value="1"/>
</dbReference>
<dbReference type="InterPro" id="IPR036866">
    <property type="entry name" value="RibonucZ/Hydroxyglut_hydro"/>
</dbReference>
<organism evidence="7 8">
    <name type="scientific">[Muricauda] lutisoli</name>
    <dbReference type="NCBI Taxonomy" id="2816035"/>
    <lineage>
        <taxon>Bacteria</taxon>
        <taxon>Pseudomonadati</taxon>
        <taxon>Bacteroidota</taxon>
        <taxon>Flavobacteriia</taxon>
        <taxon>Flavobacteriales</taxon>
        <taxon>Flavobacteriaceae</taxon>
        <taxon>Allomuricauda</taxon>
    </lineage>
</organism>
<evidence type="ECO:0000256" key="1">
    <source>
        <dbReference type="ARBA" id="ARBA00001947"/>
    </source>
</evidence>
<feature type="domain" description="Metallo-beta-lactamase" evidence="6">
    <location>
        <begin position="42"/>
        <end position="259"/>
    </location>
</feature>
<gene>
    <name evidence="7" type="ORF">J0X13_12520</name>
</gene>
<keyword evidence="3" id="KW-0479">Metal-binding</keyword>
<keyword evidence="4" id="KW-0378">Hydrolase</keyword>
<keyword evidence="8" id="KW-1185">Reference proteome</keyword>
<comment type="cofactor">
    <cofactor evidence="1">
        <name>Zn(2+)</name>
        <dbReference type="ChEBI" id="CHEBI:29105"/>
    </cofactor>
</comment>
<accession>A0ABS3EYP4</accession>
<sequence length="275" mass="31174">MKIERIQTGEVRIKKSQISRTKGVIPPMAKVLFSRKWADWVPIYAWVIEHEEGFIVVDTGETYKTSVKGYLPKWHPYYALAVDFDVKPEDEIGPQLLKMGIDPEKDVNKVVLTHLHTDHAGGLHHFPNADILIERKEFENASGLKGILAGYLPHRWPKWLDPILIDLPDKPYFSFDRSMPITKDGKVMIVATPGHVANHISVIVEIDGIYYFLAGDTSYTQENLLNMVPDGIGTVESIGTLENILAFSRENPTIYLPSHDPLIPERMKNKEVIPV</sequence>
<name>A0ABS3EYP4_9FLAO</name>
<dbReference type="PANTHER" id="PTHR42978">
    <property type="entry name" value="QUORUM-QUENCHING LACTONASE YTNP-RELATED-RELATED"/>
    <property type="match status" value="1"/>
</dbReference>
<protein>
    <submittedName>
        <fullName evidence="7">N-acyl homoserine lactonase family protein</fullName>
    </submittedName>
</protein>
<reference evidence="7 8" key="1">
    <citation type="submission" date="2021-03" db="EMBL/GenBank/DDBJ databases">
        <title>Muricauda sp. CAU 1631 isolated from Incheon.</title>
        <authorList>
            <person name="Kim W."/>
        </authorList>
    </citation>
    <scope>NUCLEOTIDE SEQUENCE [LARGE SCALE GENOMIC DNA]</scope>
    <source>
        <strain evidence="7 8">CAU 1631</strain>
    </source>
</reference>
<dbReference type="RefSeq" id="WP_207071751.1">
    <property type="nucleotide sequence ID" value="NZ_JAFLND010000003.1"/>
</dbReference>
<dbReference type="Pfam" id="PF00753">
    <property type="entry name" value="Lactamase_B"/>
    <property type="match status" value="1"/>
</dbReference>
<dbReference type="InterPro" id="IPR001279">
    <property type="entry name" value="Metallo-B-lactamas"/>
</dbReference>
<proteinExistence type="inferred from homology"/>
<evidence type="ECO:0000313" key="8">
    <source>
        <dbReference type="Proteomes" id="UP000664163"/>
    </source>
</evidence>
<dbReference type="Gene3D" id="3.60.15.10">
    <property type="entry name" value="Ribonuclease Z/Hydroxyacylglutathione hydrolase-like"/>
    <property type="match status" value="1"/>
</dbReference>
<evidence type="ECO:0000259" key="6">
    <source>
        <dbReference type="SMART" id="SM00849"/>
    </source>
</evidence>
<evidence type="ECO:0000256" key="4">
    <source>
        <dbReference type="ARBA" id="ARBA00022801"/>
    </source>
</evidence>
<keyword evidence="5" id="KW-0862">Zinc</keyword>
<dbReference type="InterPro" id="IPR051013">
    <property type="entry name" value="MBL_superfamily_lactonases"/>
</dbReference>
<evidence type="ECO:0000256" key="5">
    <source>
        <dbReference type="ARBA" id="ARBA00022833"/>
    </source>
</evidence>
<evidence type="ECO:0000256" key="3">
    <source>
        <dbReference type="ARBA" id="ARBA00022723"/>
    </source>
</evidence>
<dbReference type="SUPFAM" id="SSF56281">
    <property type="entry name" value="Metallo-hydrolase/oxidoreductase"/>
    <property type="match status" value="1"/>
</dbReference>
<dbReference type="Proteomes" id="UP000664163">
    <property type="component" value="Unassembled WGS sequence"/>
</dbReference>
<comment type="caution">
    <text evidence="7">The sequence shown here is derived from an EMBL/GenBank/DDBJ whole genome shotgun (WGS) entry which is preliminary data.</text>
</comment>
<evidence type="ECO:0000313" key="7">
    <source>
        <dbReference type="EMBL" id="MBO0331379.1"/>
    </source>
</evidence>
<dbReference type="SMART" id="SM00849">
    <property type="entry name" value="Lactamase_B"/>
    <property type="match status" value="1"/>
</dbReference>
<dbReference type="EMBL" id="JAFLND010000003">
    <property type="protein sequence ID" value="MBO0331379.1"/>
    <property type="molecule type" value="Genomic_DNA"/>
</dbReference>
<dbReference type="CDD" id="cd07729">
    <property type="entry name" value="AHL_lactonase_MBL-fold"/>
    <property type="match status" value="1"/>
</dbReference>
<evidence type="ECO:0000256" key="2">
    <source>
        <dbReference type="ARBA" id="ARBA00007749"/>
    </source>
</evidence>
<comment type="similarity">
    <text evidence="2">Belongs to the metallo-beta-lactamase superfamily.</text>
</comment>